<dbReference type="EMBL" id="KR011717">
    <property type="protein sequence ID" value="ARJ36576.1"/>
    <property type="molecule type" value="Genomic_DNA"/>
</dbReference>
<keyword evidence="2" id="KW-1185">Reference proteome</keyword>
<dbReference type="Pfam" id="PF06648">
    <property type="entry name" value="AcMNPV_Ac75"/>
    <property type="match status" value="1"/>
</dbReference>
<accession>A0A1W6AYJ2</accession>
<reference evidence="1" key="1">
    <citation type="submission" date="2017-04" db="EMBL/GenBank/DDBJ databases">
        <title>Complete genome sequence of Urbanus proteus nucleopolyhedrovirus (UrprNPV).</title>
        <authorList>
            <person name="Santos E.R."/>
            <person name="Melo F.L."/>
            <person name="Sosa-Gomez D.R."/>
            <person name="Ribeiro B.M."/>
            <person name="Ardisson-Araujo D.M.P."/>
        </authorList>
    </citation>
    <scope>NUCLEOTIDE SEQUENCE [LARGE SCALE GENOMIC DNA]</scope>
    <source>
        <strain evidence="1">Southern Brazil</strain>
    </source>
</reference>
<proteinExistence type="predicted"/>
<protein>
    <recommendedName>
        <fullName evidence="3">Ac75</fullName>
    </recommendedName>
</protein>
<dbReference type="GeneID" id="32282757"/>
<dbReference type="KEGG" id="vg:32282757"/>
<dbReference type="RefSeq" id="YP_009357222.1">
    <property type="nucleotide sequence ID" value="NC_029997.2"/>
</dbReference>
<dbReference type="Proteomes" id="UP000201861">
    <property type="component" value="Segment"/>
</dbReference>
<sequence>MEFFKSFVNQVVNCMPVATKIANVNVYLKKYIKDLNRDEVFAHKFTQILRMFLRKEISLQDMCTIAEAVNTLQLSPQQIEFFCNRVYTNSNIMNILQHYTDNQYLEEYDINDLAEFLVLEINNAIIN</sequence>
<dbReference type="InterPro" id="IPR010594">
    <property type="entry name" value="AcMNPV_Ac75"/>
</dbReference>
<evidence type="ECO:0000313" key="2">
    <source>
        <dbReference type="Proteomes" id="UP000201861"/>
    </source>
</evidence>
<dbReference type="OrthoDB" id="19562at10239"/>
<organism evidence="1 2">
    <name type="scientific">Urbanus proteus nucleopolyhedrovirus</name>
    <dbReference type="NCBI Taxonomy" id="1675866"/>
    <lineage>
        <taxon>Viruses</taxon>
        <taxon>Viruses incertae sedis</taxon>
        <taxon>Naldaviricetes</taxon>
        <taxon>Lefavirales</taxon>
        <taxon>Baculoviridae</taxon>
        <taxon>Alphabaculovirus</taxon>
        <taxon>Alphabaculovirus urprotei</taxon>
    </lineage>
</organism>
<name>A0A1W6AYJ2_9ABAC</name>
<evidence type="ECO:0000313" key="1">
    <source>
        <dbReference type="EMBL" id="ARJ36576.1"/>
    </source>
</evidence>
<evidence type="ECO:0008006" key="3">
    <source>
        <dbReference type="Google" id="ProtNLM"/>
    </source>
</evidence>